<reference evidence="5 6" key="1">
    <citation type="submission" date="2019-10" db="EMBL/GenBank/DDBJ databases">
        <title>Two novel species isolated from a subtropical stream in China.</title>
        <authorList>
            <person name="Lu H."/>
        </authorList>
    </citation>
    <scope>NUCLEOTIDE SEQUENCE [LARGE SCALE GENOMIC DNA]</scope>
    <source>
        <strain evidence="5 6">FT29W</strain>
    </source>
</reference>
<dbReference type="AlphaFoldDB" id="A0A6A7N6A4"/>
<evidence type="ECO:0000259" key="4">
    <source>
        <dbReference type="Pfam" id="PF08545"/>
    </source>
</evidence>
<dbReference type="InterPro" id="IPR013751">
    <property type="entry name" value="ACP_syn_III_N"/>
</dbReference>
<feature type="domain" description="Beta-ketoacyl-[acyl-carrier-protein] synthase III C-terminal" evidence="3">
    <location>
        <begin position="238"/>
        <end position="323"/>
    </location>
</feature>
<evidence type="ECO:0000259" key="3">
    <source>
        <dbReference type="Pfam" id="PF08541"/>
    </source>
</evidence>
<protein>
    <submittedName>
        <fullName evidence="5">Ketoacyl-ACP synthase III</fullName>
    </submittedName>
</protein>
<dbReference type="Pfam" id="PF08541">
    <property type="entry name" value="ACP_syn_III_C"/>
    <property type="match status" value="1"/>
</dbReference>
<keyword evidence="1" id="KW-0808">Transferase</keyword>
<dbReference type="GO" id="GO:0006633">
    <property type="term" value="P:fatty acid biosynthetic process"/>
    <property type="evidence" value="ECO:0007669"/>
    <property type="project" value="InterPro"/>
</dbReference>
<evidence type="ECO:0000256" key="2">
    <source>
        <dbReference type="ARBA" id="ARBA00023315"/>
    </source>
</evidence>
<keyword evidence="2" id="KW-0012">Acyltransferase</keyword>
<dbReference type="GO" id="GO:0004315">
    <property type="term" value="F:3-oxoacyl-[acyl-carrier-protein] synthase activity"/>
    <property type="evidence" value="ECO:0007669"/>
    <property type="project" value="InterPro"/>
</dbReference>
<organism evidence="5 6">
    <name type="scientific">Rugamonas aquatica</name>
    <dbReference type="NCBI Taxonomy" id="2743357"/>
    <lineage>
        <taxon>Bacteria</taxon>
        <taxon>Pseudomonadati</taxon>
        <taxon>Pseudomonadota</taxon>
        <taxon>Betaproteobacteria</taxon>
        <taxon>Burkholderiales</taxon>
        <taxon>Oxalobacteraceae</taxon>
        <taxon>Telluria group</taxon>
        <taxon>Rugamonas</taxon>
    </lineage>
</organism>
<comment type="caution">
    <text evidence="5">The sequence shown here is derived from an EMBL/GenBank/DDBJ whole genome shotgun (WGS) entry which is preliminary data.</text>
</comment>
<keyword evidence="6" id="KW-1185">Reference proteome</keyword>
<evidence type="ECO:0000313" key="5">
    <source>
        <dbReference type="EMBL" id="MQA40623.1"/>
    </source>
</evidence>
<dbReference type="GO" id="GO:0044550">
    <property type="term" value="P:secondary metabolite biosynthetic process"/>
    <property type="evidence" value="ECO:0007669"/>
    <property type="project" value="TreeGrafter"/>
</dbReference>
<dbReference type="Gene3D" id="3.40.47.10">
    <property type="match status" value="1"/>
</dbReference>
<name>A0A6A7N6A4_9BURK</name>
<dbReference type="RefSeq" id="WP_152839920.1">
    <property type="nucleotide sequence ID" value="NZ_WHUG01000009.1"/>
</dbReference>
<dbReference type="PANTHER" id="PTHR34069">
    <property type="entry name" value="3-OXOACYL-[ACYL-CARRIER-PROTEIN] SYNTHASE 3"/>
    <property type="match status" value="1"/>
</dbReference>
<gene>
    <name evidence="5" type="ORF">GEV02_20940</name>
</gene>
<evidence type="ECO:0000256" key="1">
    <source>
        <dbReference type="ARBA" id="ARBA00022679"/>
    </source>
</evidence>
<dbReference type="SUPFAM" id="SSF53901">
    <property type="entry name" value="Thiolase-like"/>
    <property type="match status" value="1"/>
</dbReference>
<dbReference type="CDD" id="cd00830">
    <property type="entry name" value="KAS_III"/>
    <property type="match status" value="1"/>
</dbReference>
<dbReference type="Proteomes" id="UP000440498">
    <property type="component" value="Unassembled WGS sequence"/>
</dbReference>
<evidence type="ECO:0000313" key="6">
    <source>
        <dbReference type="Proteomes" id="UP000440498"/>
    </source>
</evidence>
<dbReference type="EMBL" id="WHUG01000009">
    <property type="protein sequence ID" value="MQA40623.1"/>
    <property type="molecule type" value="Genomic_DNA"/>
</dbReference>
<dbReference type="InterPro" id="IPR013747">
    <property type="entry name" value="ACP_syn_III_C"/>
</dbReference>
<dbReference type="PANTHER" id="PTHR34069:SF2">
    <property type="entry name" value="BETA-KETOACYL-[ACYL-CARRIER-PROTEIN] SYNTHASE III"/>
    <property type="match status" value="1"/>
</dbReference>
<feature type="domain" description="Beta-ketoacyl-[acyl-carrier-protein] synthase III N-terminal" evidence="4">
    <location>
        <begin position="108"/>
        <end position="182"/>
    </location>
</feature>
<dbReference type="Pfam" id="PF08545">
    <property type="entry name" value="ACP_syn_III"/>
    <property type="match status" value="1"/>
</dbReference>
<sequence length="325" mass="33962">MIPLRIRSSGVALPDNCVTSGELDSMLHHARGYCESRSGVAQRYFADGSLRQSRLGAQALQDALRRADLAPAGLDLVIGACAVPEQAIPATAVFIAQHAGVPAGVPAFDVNASCLSFLVALRLAAGMLADQQYRRIAVVAVDLASRGIDWDAPEASLIFGDGAAAIILERGAGGGIESFRYATYPEGARLCQIRGGGTAHNPRTAAVPADYLFQMDGKGVFRLASQHMGAFVADLLCDAGVTLADIDLVVPHQASHLGIEHMRRQLGIAPERMVDIYARHGNQVAASMPSALHHALDGQRASTGSRLLLIGTAAGLSLGGMVLAL</sequence>
<dbReference type="InterPro" id="IPR016039">
    <property type="entry name" value="Thiolase-like"/>
</dbReference>
<proteinExistence type="predicted"/>
<accession>A0A6A7N6A4</accession>